<protein>
    <submittedName>
        <fullName evidence="1">Uncharacterized protein</fullName>
    </submittedName>
</protein>
<gene>
    <name evidence="1" type="ORF">niasHT_034971</name>
</gene>
<dbReference type="EMBL" id="JBICBT010001270">
    <property type="protein sequence ID" value="KAL3075604.1"/>
    <property type="molecule type" value="Genomic_DNA"/>
</dbReference>
<proteinExistence type="predicted"/>
<evidence type="ECO:0000313" key="1">
    <source>
        <dbReference type="EMBL" id="KAL3075604.1"/>
    </source>
</evidence>
<evidence type="ECO:0000313" key="2">
    <source>
        <dbReference type="Proteomes" id="UP001620626"/>
    </source>
</evidence>
<sequence length="154" mass="17491">MIRFIRCNKKWAKCRVSFAFDHFLLGHHCAWLKQLKEAVNSCFAQMYIYCTAISELASPDARKMALRFLFADLAGCTSVSPCYGGPFLVRSELKTFLANHANCLMEKSVEIVVASCHAPTSTAYDIQWLSQSLRVSQSLLDRIDVWVDDAFRNL</sequence>
<organism evidence="1 2">
    <name type="scientific">Heterodera trifolii</name>
    <dbReference type="NCBI Taxonomy" id="157864"/>
    <lineage>
        <taxon>Eukaryota</taxon>
        <taxon>Metazoa</taxon>
        <taxon>Ecdysozoa</taxon>
        <taxon>Nematoda</taxon>
        <taxon>Chromadorea</taxon>
        <taxon>Rhabditida</taxon>
        <taxon>Tylenchina</taxon>
        <taxon>Tylenchomorpha</taxon>
        <taxon>Tylenchoidea</taxon>
        <taxon>Heteroderidae</taxon>
        <taxon>Heteroderinae</taxon>
        <taxon>Heterodera</taxon>
    </lineage>
</organism>
<dbReference type="Proteomes" id="UP001620626">
    <property type="component" value="Unassembled WGS sequence"/>
</dbReference>
<name>A0ABD2I558_9BILA</name>
<keyword evidence="2" id="KW-1185">Reference proteome</keyword>
<comment type="caution">
    <text evidence="1">The sequence shown here is derived from an EMBL/GenBank/DDBJ whole genome shotgun (WGS) entry which is preliminary data.</text>
</comment>
<reference evidence="1 2" key="1">
    <citation type="submission" date="2024-10" db="EMBL/GenBank/DDBJ databases">
        <authorList>
            <person name="Kim D."/>
        </authorList>
    </citation>
    <scope>NUCLEOTIDE SEQUENCE [LARGE SCALE GENOMIC DNA]</scope>
    <source>
        <strain evidence="1">BH-2024</strain>
    </source>
</reference>
<accession>A0ABD2I558</accession>
<dbReference type="AlphaFoldDB" id="A0ABD2I558"/>